<keyword evidence="2" id="KW-1185">Reference proteome</keyword>
<evidence type="ECO:0000313" key="2">
    <source>
        <dbReference type="Proteomes" id="UP000324222"/>
    </source>
</evidence>
<sequence>MHLTLFIPYLEIHSDYPLARHASVKHSYRTVRGRVRSGAAARKEKAPPSVLSFFVGTRRVPMTETSVAQRARRVLSGVE</sequence>
<organism evidence="1 2">
    <name type="scientific">Portunus trituberculatus</name>
    <name type="common">Swimming crab</name>
    <name type="synonym">Neptunus trituberculatus</name>
    <dbReference type="NCBI Taxonomy" id="210409"/>
    <lineage>
        <taxon>Eukaryota</taxon>
        <taxon>Metazoa</taxon>
        <taxon>Ecdysozoa</taxon>
        <taxon>Arthropoda</taxon>
        <taxon>Crustacea</taxon>
        <taxon>Multicrustacea</taxon>
        <taxon>Malacostraca</taxon>
        <taxon>Eumalacostraca</taxon>
        <taxon>Eucarida</taxon>
        <taxon>Decapoda</taxon>
        <taxon>Pleocyemata</taxon>
        <taxon>Brachyura</taxon>
        <taxon>Eubrachyura</taxon>
        <taxon>Portunoidea</taxon>
        <taxon>Portunidae</taxon>
        <taxon>Portuninae</taxon>
        <taxon>Portunus</taxon>
    </lineage>
</organism>
<accession>A0A5B7GGU5</accession>
<name>A0A5B7GGU5_PORTR</name>
<reference evidence="1 2" key="1">
    <citation type="submission" date="2019-05" db="EMBL/GenBank/DDBJ databases">
        <title>Another draft genome of Portunus trituberculatus and its Hox gene families provides insights of decapod evolution.</title>
        <authorList>
            <person name="Jeong J.-H."/>
            <person name="Song I."/>
            <person name="Kim S."/>
            <person name="Choi T."/>
            <person name="Kim D."/>
            <person name="Ryu S."/>
            <person name="Kim W."/>
        </authorList>
    </citation>
    <scope>NUCLEOTIDE SEQUENCE [LARGE SCALE GENOMIC DNA]</scope>
    <source>
        <tissue evidence="1">Muscle</tissue>
    </source>
</reference>
<dbReference type="AlphaFoldDB" id="A0A5B7GGU5"/>
<evidence type="ECO:0000313" key="1">
    <source>
        <dbReference type="EMBL" id="MPC56635.1"/>
    </source>
</evidence>
<protein>
    <submittedName>
        <fullName evidence="1">Uncharacterized protein</fullName>
    </submittedName>
</protein>
<dbReference type="Proteomes" id="UP000324222">
    <property type="component" value="Unassembled WGS sequence"/>
</dbReference>
<proteinExistence type="predicted"/>
<gene>
    <name evidence="1" type="ORF">E2C01_050601</name>
</gene>
<dbReference type="EMBL" id="VSRR010014109">
    <property type="protein sequence ID" value="MPC56635.1"/>
    <property type="molecule type" value="Genomic_DNA"/>
</dbReference>
<comment type="caution">
    <text evidence="1">The sequence shown here is derived from an EMBL/GenBank/DDBJ whole genome shotgun (WGS) entry which is preliminary data.</text>
</comment>